<dbReference type="Proteomes" id="UP000230000">
    <property type="component" value="Unassembled WGS sequence"/>
</dbReference>
<dbReference type="OrthoDB" id="1523584at2"/>
<evidence type="ECO:0000313" key="2">
    <source>
        <dbReference type="EMBL" id="PJJ75028.1"/>
    </source>
</evidence>
<sequence>MQNFTPDMNDDELDRLFREAAAAFQPKVPPDNWQEIARRLDPAISAGKYVNRKRSWLGRRRWLWMGIAAAAAAGWLSWKLWLQPQAWSPTNPSVSQSTDTAMGLPATAPSTAVTRPNIPSPTPASQQPTSSAGKTASLPVSQSTGAPIAPGHTRASSQTPFSDNQRSEIQGMATKTDQIPSSHPLPERDSAQAAASFTLDLPLLPASAPPQIHTPVQHTIHLQPADFRRLSPYRWTFEILTGPAWAKLPDYPAVYSSFAAGWMLNLQLIPRLHLETGMILSQAHYNGTANDYHMPFTPDERENIKAIQAACKITDVPLNVQWDILSRARQRVFVGAGVSSYFMRKEDYRYTYKRYMPGYPWHVSLSNVNEHFFAIGNLSAGFEQYIGPRFSLQAEPYFKLPLSGIGYGQVKLQSFGIWLSINYHF</sequence>
<feature type="compositionally biased region" description="Polar residues" evidence="1">
    <location>
        <begin position="154"/>
        <end position="166"/>
    </location>
</feature>
<gene>
    <name evidence="2" type="ORF">BXY57_0596</name>
</gene>
<organism evidence="2 3">
    <name type="scientific">Thermoflavifilum aggregans</name>
    <dbReference type="NCBI Taxonomy" id="454188"/>
    <lineage>
        <taxon>Bacteria</taxon>
        <taxon>Pseudomonadati</taxon>
        <taxon>Bacteroidota</taxon>
        <taxon>Chitinophagia</taxon>
        <taxon>Chitinophagales</taxon>
        <taxon>Chitinophagaceae</taxon>
        <taxon>Thermoflavifilum</taxon>
    </lineage>
</organism>
<feature type="compositionally biased region" description="Low complexity" evidence="1">
    <location>
        <begin position="123"/>
        <end position="132"/>
    </location>
</feature>
<dbReference type="RefSeq" id="WP_157853744.1">
    <property type="nucleotide sequence ID" value="NZ_PGFG01000001.1"/>
</dbReference>
<proteinExistence type="predicted"/>
<protein>
    <recommendedName>
        <fullName evidence="4">Outer membrane protein with beta-barrel domain</fullName>
    </recommendedName>
</protein>
<dbReference type="AlphaFoldDB" id="A0A2M9CT86"/>
<reference evidence="2 3" key="1">
    <citation type="submission" date="2017-11" db="EMBL/GenBank/DDBJ databases">
        <title>Genomic Encyclopedia of Archaeal and Bacterial Type Strains, Phase II (KMG-II): From Individual Species to Whole Genera.</title>
        <authorList>
            <person name="Goeker M."/>
        </authorList>
    </citation>
    <scope>NUCLEOTIDE SEQUENCE [LARGE SCALE GENOMIC DNA]</scope>
    <source>
        <strain evidence="2 3">DSM 27268</strain>
    </source>
</reference>
<accession>A0A2M9CT86</accession>
<keyword evidence="3" id="KW-1185">Reference proteome</keyword>
<name>A0A2M9CT86_9BACT</name>
<comment type="caution">
    <text evidence="2">The sequence shown here is derived from an EMBL/GenBank/DDBJ whole genome shotgun (WGS) entry which is preliminary data.</text>
</comment>
<feature type="region of interest" description="Disordered" evidence="1">
    <location>
        <begin position="87"/>
        <end position="166"/>
    </location>
</feature>
<feature type="compositionally biased region" description="Polar residues" evidence="1">
    <location>
        <begin position="87"/>
        <end position="100"/>
    </location>
</feature>
<evidence type="ECO:0000256" key="1">
    <source>
        <dbReference type="SAM" id="MobiDB-lite"/>
    </source>
</evidence>
<evidence type="ECO:0000313" key="3">
    <source>
        <dbReference type="Proteomes" id="UP000230000"/>
    </source>
</evidence>
<dbReference type="EMBL" id="PGFG01000001">
    <property type="protein sequence ID" value="PJJ75028.1"/>
    <property type="molecule type" value="Genomic_DNA"/>
</dbReference>
<evidence type="ECO:0008006" key="4">
    <source>
        <dbReference type="Google" id="ProtNLM"/>
    </source>
</evidence>